<keyword evidence="5" id="KW-0732">Signal</keyword>
<dbReference type="AlphaFoldDB" id="A0A1R2CBA6"/>
<dbReference type="PANTHER" id="PTHR10009">
    <property type="entry name" value="PROTEIN YELLOW-RELATED"/>
    <property type="match status" value="1"/>
</dbReference>
<evidence type="ECO:0008006" key="8">
    <source>
        <dbReference type="Google" id="ProtNLM"/>
    </source>
</evidence>
<evidence type="ECO:0000256" key="3">
    <source>
        <dbReference type="ARBA" id="ARBA00022525"/>
    </source>
</evidence>
<dbReference type="InterPro" id="IPR017996">
    <property type="entry name" value="MRJP/yellow-related"/>
</dbReference>
<dbReference type="SUPFAM" id="SSF63829">
    <property type="entry name" value="Calcium-dependent phosphotriesterase"/>
    <property type="match status" value="1"/>
</dbReference>
<evidence type="ECO:0000313" key="7">
    <source>
        <dbReference type="Proteomes" id="UP000187209"/>
    </source>
</evidence>
<comment type="subcellular location">
    <subcellularLocation>
        <location evidence="1">Secreted</location>
    </subcellularLocation>
</comment>
<dbReference type="Proteomes" id="UP000187209">
    <property type="component" value="Unassembled WGS sequence"/>
</dbReference>
<gene>
    <name evidence="6" type="ORF">SteCoe_12269</name>
</gene>
<protein>
    <recommendedName>
        <fullName evidence="8">SMP-30/Gluconolactonase/LRE-like region domain-containing protein</fullName>
    </recommendedName>
</protein>
<evidence type="ECO:0000256" key="4">
    <source>
        <dbReference type="SAM" id="Phobius"/>
    </source>
</evidence>
<keyword evidence="3" id="KW-0964">Secreted</keyword>
<dbReference type="GO" id="GO:0005576">
    <property type="term" value="C:extracellular region"/>
    <property type="evidence" value="ECO:0007669"/>
    <property type="project" value="UniProtKB-SubCell"/>
</dbReference>
<comment type="caution">
    <text evidence="6">The sequence shown here is derived from an EMBL/GenBank/DDBJ whole genome shotgun (WGS) entry which is preliminary data.</text>
</comment>
<feature type="signal peptide" evidence="5">
    <location>
        <begin position="1"/>
        <end position="18"/>
    </location>
</feature>
<feature type="transmembrane region" description="Helical" evidence="4">
    <location>
        <begin position="418"/>
        <end position="441"/>
    </location>
</feature>
<organism evidence="6 7">
    <name type="scientific">Stentor coeruleus</name>
    <dbReference type="NCBI Taxonomy" id="5963"/>
    <lineage>
        <taxon>Eukaryota</taxon>
        <taxon>Sar</taxon>
        <taxon>Alveolata</taxon>
        <taxon>Ciliophora</taxon>
        <taxon>Postciliodesmatophora</taxon>
        <taxon>Heterotrichea</taxon>
        <taxon>Heterotrichida</taxon>
        <taxon>Stentoridae</taxon>
        <taxon>Stentor</taxon>
    </lineage>
</organism>
<keyword evidence="7" id="KW-1185">Reference proteome</keyword>
<dbReference type="PANTHER" id="PTHR10009:SF18">
    <property type="entry name" value="PROTEIN YELLOW-LIKE PROTEIN"/>
    <property type="match status" value="1"/>
</dbReference>
<feature type="chain" id="PRO_5012232689" description="SMP-30/Gluconolactonase/LRE-like region domain-containing protein" evidence="5">
    <location>
        <begin position="19"/>
        <end position="455"/>
    </location>
</feature>
<reference evidence="6 7" key="1">
    <citation type="submission" date="2016-11" db="EMBL/GenBank/DDBJ databases">
        <title>The macronuclear genome of Stentor coeruleus: a giant cell with tiny introns.</title>
        <authorList>
            <person name="Slabodnick M."/>
            <person name="Ruby J.G."/>
            <person name="Reiff S.B."/>
            <person name="Swart E.C."/>
            <person name="Gosai S."/>
            <person name="Prabakaran S."/>
            <person name="Witkowska E."/>
            <person name="Larue G.E."/>
            <person name="Fisher S."/>
            <person name="Freeman R.M."/>
            <person name="Gunawardena J."/>
            <person name="Chu W."/>
            <person name="Stover N.A."/>
            <person name="Gregory B.D."/>
            <person name="Nowacki M."/>
            <person name="Derisi J."/>
            <person name="Roy S.W."/>
            <person name="Marshall W.F."/>
            <person name="Sood P."/>
        </authorList>
    </citation>
    <scope>NUCLEOTIDE SEQUENCE [LARGE SCALE GENOMIC DNA]</scope>
    <source>
        <strain evidence="6">WM001</strain>
    </source>
</reference>
<dbReference type="Gene3D" id="2.120.10.30">
    <property type="entry name" value="TolB, C-terminal domain"/>
    <property type="match status" value="1"/>
</dbReference>
<name>A0A1R2CBA6_9CILI</name>
<evidence type="ECO:0000256" key="5">
    <source>
        <dbReference type="SAM" id="SignalP"/>
    </source>
</evidence>
<dbReference type="InterPro" id="IPR011042">
    <property type="entry name" value="6-blade_b-propeller_TolB-like"/>
</dbReference>
<sequence length="455" mass="51218">MANFILLLAILCFHSAYSKSAPEIYKQFDWINFTFSDPIVASQYVSQEEYKNCMPAGIKVNSNEDVFVSIPRWKGCWPATLNMLFYDKSINKTLFQPFPSFEGNEINKSYALQSVLGFEIDLDDNIWALDQGRVNNVAIEGGMKLNKYSKNGTLIDHFDLSNVTYPEYSFLNDLVLDSTGKFIYITDSGIPINTSNPLRPALIVINLANRQIVRVLENDTSVMPDQSLWITINHQRVNQDSPMETGADGIALSCDKKTLYYTPLTSRTLYAINTKVLQTATSQSNLSEYVIKLGYKLSASDGLICSQNGHMYLTALELNAVLFQSDITPNAENFQFNVFSPIVNSSKLIWPDTLGFNNVGKELFIVANQLQNFMAGTINFTNPLNGDSNFYIWKVYVNDRSYLEDCITSSSGGDEDKFPVWAIVLVVVVVLVVVIIAVCAVRNYMQARKKRKTFL</sequence>
<comment type="similarity">
    <text evidence="2">Belongs to the major royal jelly protein family.</text>
</comment>
<dbReference type="EMBL" id="MPUH01000211">
    <property type="protein sequence ID" value="OMJ86281.1"/>
    <property type="molecule type" value="Genomic_DNA"/>
</dbReference>
<evidence type="ECO:0000256" key="2">
    <source>
        <dbReference type="ARBA" id="ARBA00009127"/>
    </source>
</evidence>
<keyword evidence="4" id="KW-1133">Transmembrane helix</keyword>
<keyword evidence="4" id="KW-0472">Membrane</keyword>
<dbReference type="Pfam" id="PF03022">
    <property type="entry name" value="MRJP"/>
    <property type="match status" value="1"/>
</dbReference>
<keyword evidence="4" id="KW-0812">Transmembrane</keyword>
<evidence type="ECO:0000256" key="1">
    <source>
        <dbReference type="ARBA" id="ARBA00004613"/>
    </source>
</evidence>
<accession>A0A1R2CBA6</accession>
<proteinExistence type="inferred from homology"/>
<evidence type="ECO:0000313" key="6">
    <source>
        <dbReference type="EMBL" id="OMJ86281.1"/>
    </source>
</evidence>
<dbReference type="OrthoDB" id="7776143at2759"/>